<protein>
    <submittedName>
        <fullName evidence="1">Uncharacterized protein</fullName>
    </submittedName>
</protein>
<name>A0A099NRQ1_PICKU</name>
<reference evidence="2" key="1">
    <citation type="journal article" date="2014" name="Microb. Cell Fact.">
        <title>Exploiting Issatchenkia orientalis SD108 for succinic acid production.</title>
        <authorList>
            <person name="Xiao H."/>
            <person name="Shao Z."/>
            <person name="Jiang Y."/>
            <person name="Dole S."/>
            <person name="Zhao H."/>
        </authorList>
    </citation>
    <scope>NUCLEOTIDE SEQUENCE [LARGE SCALE GENOMIC DNA]</scope>
    <source>
        <strain evidence="2">SD108</strain>
    </source>
</reference>
<dbReference type="EMBL" id="JQFK01001339">
    <property type="protein sequence ID" value="KGK34734.1"/>
    <property type="molecule type" value="Genomic_DNA"/>
</dbReference>
<sequence length="53" mass="5557">MLFGVVDVDGMLFGVVDVDGMLFGVVDVDGGVLFVCNLAFCHDPLNGNTPIVL</sequence>
<dbReference type="AlphaFoldDB" id="A0A099NRQ1"/>
<comment type="caution">
    <text evidence="1">The sequence shown here is derived from an EMBL/GenBank/DDBJ whole genome shotgun (WGS) entry which is preliminary data.</text>
</comment>
<proteinExistence type="predicted"/>
<organism evidence="1 2">
    <name type="scientific">Pichia kudriavzevii</name>
    <name type="common">Yeast</name>
    <name type="synonym">Issatchenkia orientalis</name>
    <dbReference type="NCBI Taxonomy" id="4909"/>
    <lineage>
        <taxon>Eukaryota</taxon>
        <taxon>Fungi</taxon>
        <taxon>Dikarya</taxon>
        <taxon>Ascomycota</taxon>
        <taxon>Saccharomycotina</taxon>
        <taxon>Pichiomycetes</taxon>
        <taxon>Pichiales</taxon>
        <taxon>Pichiaceae</taxon>
        <taxon>Pichia</taxon>
    </lineage>
</organism>
<evidence type="ECO:0000313" key="2">
    <source>
        <dbReference type="Proteomes" id="UP000029867"/>
    </source>
</evidence>
<gene>
    <name evidence="1" type="ORF">JL09_g6117</name>
</gene>
<dbReference type="HOGENOM" id="CLU_3068995_0_0_1"/>
<evidence type="ECO:0000313" key="1">
    <source>
        <dbReference type="EMBL" id="KGK34734.1"/>
    </source>
</evidence>
<accession>A0A099NRQ1</accession>
<dbReference type="Proteomes" id="UP000029867">
    <property type="component" value="Unassembled WGS sequence"/>
</dbReference>